<accession>A0AAN1WE75</accession>
<protein>
    <recommendedName>
        <fullName evidence="3">F5/8 type C domain-containing protein</fullName>
    </recommendedName>
</protein>
<dbReference type="InterPro" id="IPR000421">
    <property type="entry name" value="FA58C"/>
</dbReference>
<evidence type="ECO:0000313" key="4">
    <source>
        <dbReference type="EMBL" id="BCD95952.1"/>
    </source>
</evidence>
<sequence>MLMAVAALGCLAIAGCSGSPAGSASSENVSQASTLSSASSSASAVSSSQASSESSSEQNTAPSLLTSASMEDGPNSVGNVNDGDLGTYWAANGQGQWLQFQVNPAKPLGGISIAWHKGNEREAYYEVLASDNGQDWYTVVARTESSGGLSQTDVKFHTQIDMPFIRVVGYGNSGGSSWNSITEASLLFCDDYACAPKCDAYPACISDNAPATSSMSSSTNASTSSVASSAAPVNPNAAYPVEVVPDIARWKITLPVDSNGNDSSGGSSKDDINHNADEIKDEQLEMLLREPHFFVENGEIVFNAHCAGATTSGSSYPRSELRQRVGGGDNYWSVDDLQYISVDLRVTETPVHKPEISVVQIHGPEDEPLRVQYSANSPGGIWYIWNETNKVYLDPSKDNFEYKLGQRLRVDVTVEGGRIYLYLKNLDNGQTYANDWESSDSTGFFKVGAYTQSSIYLQSIKGDDAQNEPADAAGEVRVSRIHLFETYEGETTGVRPGESNNTETPAQETGADIPSVITNGTLFDLEGGAQNLSPLINNKTLQFLPLVAQHTTSGGNGLRHEYKIKSSERVDFFATYEKFKATVKVEMSNGGKTIISQIHGGVDVTTLLKVFVADTNESGFEDSQASNGIFDVYARIQVSSDEDKMALGTIRSGESFDLEVINNHGLVTITAFGKTFERNSVDDGLAYFKFGNYLQSQNPNGSVKCGTPGDTQSMLDCYAQFGIRNAIVTMTDVSYVRM</sequence>
<feature type="compositionally biased region" description="Polar residues" evidence="1">
    <location>
        <begin position="498"/>
        <end position="507"/>
    </location>
</feature>
<keyword evidence="2" id="KW-0732">Signal</keyword>
<dbReference type="AlphaFoldDB" id="A0AAN1WE75"/>
<dbReference type="RefSeq" id="WP_236985464.1">
    <property type="nucleotide sequence ID" value="NZ_AP023086.1"/>
</dbReference>
<dbReference type="Pfam" id="PF08787">
    <property type="entry name" value="Alginate_lyase2"/>
    <property type="match status" value="2"/>
</dbReference>
<feature type="signal peptide" evidence="2">
    <location>
        <begin position="1"/>
        <end position="21"/>
    </location>
</feature>
<dbReference type="SUPFAM" id="SSF49899">
    <property type="entry name" value="Concanavalin A-like lectins/glucanases"/>
    <property type="match status" value="2"/>
</dbReference>
<proteinExistence type="predicted"/>
<dbReference type="InterPro" id="IPR013320">
    <property type="entry name" value="ConA-like_dom_sf"/>
</dbReference>
<feature type="region of interest" description="Disordered" evidence="1">
    <location>
        <begin position="491"/>
        <end position="512"/>
    </location>
</feature>
<evidence type="ECO:0000259" key="3">
    <source>
        <dbReference type="PROSITE" id="PS50022"/>
    </source>
</evidence>
<name>A0AAN1WE75_9GAMM</name>
<feature type="region of interest" description="Disordered" evidence="1">
    <location>
        <begin position="42"/>
        <end position="81"/>
    </location>
</feature>
<dbReference type="EMBL" id="AP023086">
    <property type="protein sequence ID" value="BCD95952.1"/>
    <property type="molecule type" value="Genomic_DNA"/>
</dbReference>
<feature type="domain" description="F5/8 type C" evidence="3">
    <location>
        <begin position="42"/>
        <end position="189"/>
    </location>
</feature>
<feature type="compositionally biased region" description="Low complexity" evidence="1">
    <location>
        <begin position="42"/>
        <end position="61"/>
    </location>
</feature>
<organism evidence="4 5">
    <name type="scientific">Marinagarivorans cellulosilyticus</name>
    <dbReference type="NCBI Taxonomy" id="2721545"/>
    <lineage>
        <taxon>Bacteria</taxon>
        <taxon>Pseudomonadati</taxon>
        <taxon>Pseudomonadota</taxon>
        <taxon>Gammaproteobacteria</taxon>
        <taxon>Cellvibrionales</taxon>
        <taxon>Cellvibrionaceae</taxon>
        <taxon>Marinagarivorans</taxon>
    </lineage>
</organism>
<dbReference type="SUPFAM" id="SSF49785">
    <property type="entry name" value="Galactose-binding domain-like"/>
    <property type="match status" value="1"/>
</dbReference>
<keyword evidence="5" id="KW-1185">Reference proteome</keyword>
<evidence type="ECO:0000313" key="5">
    <source>
        <dbReference type="Proteomes" id="UP001320119"/>
    </source>
</evidence>
<dbReference type="PROSITE" id="PS50022">
    <property type="entry name" value="FA58C_3"/>
    <property type="match status" value="1"/>
</dbReference>
<dbReference type="Proteomes" id="UP001320119">
    <property type="component" value="Chromosome"/>
</dbReference>
<gene>
    <name evidence="4" type="ORF">MARGE09_P0151</name>
</gene>
<evidence type="ECO:0000256" key="2">
    <source>
        <dbReference type="SAM" id="SignalP"/>
    </source>
</evidence>
<reference evidence="4 5" key="1">
    <citation type="journal article" date="2022" name="IScience">
        <title>An ultrasensitive nanofiber-based assay for enzymatic hydrolysis and deep-sea microbial degradation of cellulose.</title>
        <authorList>
            <person name="Tsudome M."/>
            <person name="Tachioka M."/>
            <person name="Miyazaki M."/>
            <person name="Uchimura K."/>
            <person name="Tsuda M."/>
            <person name="Takaki Y."/>
            <person name="Deguchi S."/>
        </authorList>
    </citation>
    <scope>NUCLEOTIDE SEQUENCE [LARGE SCALE GENOMIC DNA]</scope>
    <source>
        <strain evidence="4 5">GE09</strain>
    </source>
</reference>
<evidence type="ECO:0000256" key="1">
    <source>
        <dbReference type="SAM" id="MobiDB-lite"/>
    </source>
</evidence>
<dbReference type="InterPro" id="IPR008979">
    <property type="entry name" value="Galactose-bd-like_sf"/>
</dbReference>
<dbReference type="Gene3D" id="2.60.120.200">
    <property type="match status" value="2"/>
</dbReference>
<dbReference type="Gene3D" id="2.60.120.260">
    <property type="entry name" value="Galactose-binding domain-like"/>
    <property type="match status" value="1"/>
</dbReference>
<dbReference type="Pfam" id="PF00754">
    <property type="entry name" value="F5_F8_type_C"/>
    <property type="match status" value="1"/>
</dbReference>
<dbReference type="KEGG" id="marq:MARGE09_P0151"/>
<feature type="chain" id="PRO_5042871514" description="F5/8 type C domain-containing protein" evidence="2">
    <location>
        <begin position="22"/>
        <end position="738"/>
    </location>
</feature>
<feature type="region of interest" description="Disordered" evidence="1">
    <location>
        <begin position="212"/>
        <end position="232"/>
    </location>
</feature>
<dbReference type="InterPro" id="IPR014895">
    <property type="entry name" value="Alginate_lyase_2"/>
</dbReference>